<evidence type="ECO:0000313" key="5">
    <source>
        <dbReference type="EMBL" id="SCW76077.1"/>
    </source>
</evidence>
<dbReference type="GO" id="GO:0016491">
    <property type="term" value="F:oxidoreductase activity"/>
    <property type="evidence" value="ECO:0007669"/>
    <property type="project" value="UniProtKB-KW"/>
</dbReference>
<keyword evidence="3" id="KW-0560">Oxidoreductase</keyword>
<feature type="domain" description="FAD/NAD(P)-binding" evidence="4">
    <location>
        <begin position="2"/>
        <end position="167"/>
    </location>
</feature>
<name>A0A1G4T4H7_9CAUL</name>
<dbReference type="STRING" id="260084.SAMN02927928_3236"/>
<sequence>MDAIIIGGGPAGISCAIWLKKLGVECVLLEASAQLGGLQTRSPYENLWIPGVQGKTGQQVAASLADHAKAVGIDVRLGCPVLFVDGQQVTSLVGTYSAPYLVIATGSQPRTGGFTASDRIIIGPGVGMETLDVKGRRVAIFGGGDNAFDQARFVRDRGGEVTIFSRSAPRAQKLLQDMIPDVPVVVGPYQADQDAMTINSEAFDAFGVMFGFEAVVPDGLALDLDNGYVRVDRFGETSEPGVYACGEVTDYWHPCVTTSAAHGIQVAKQISIRLQR</sequence>
<protein>
    <recommendedName>
        <fullName evidence="1">Thioredoxin reductase</fullName>
    </recommendedName>
</protein>
<dbReference type="SUPFAM" id="SSF51905">
    <property type="entry name" value="FAD/NAD(P)-binding domain"/>
    <property type="match status" value="1"/>
</dbReference>
<keyword evidence="6" id="KW-1185">Reference proteome</keyword>
<dbReference type="PANTHER" id="PTHR48105">
    <property type="entry name" value="THIOREDOXIN REDUCTASE 1-RELATED-RELATED"/>
    <property type="match status" value="1"/>
</dbReference>
<dbReference type="PRINTS" id="PR00368">
    <property type="entry name" value="FADPNR"/>
</dbReference>
<gene>
    <name evidence="5" type="ORF">SAMN02927928_3236</name>
</gene>
<reference evidence="6" key="1">
    <citation type="submission" date="2016-10" db="EMBL/GenBank/DDBJ databases">
        <authorList>
            <person name="Varghese N."/>
            <person name="Submissions S."/>
        </authorList>
    </citation>
    <scope>NUCLEOTIDE SEQUENCE [LARGE SCALE GENOMIC DNA]</scope>
    <source>
        <strain evidence="6">CGMCC 1.3431</strain>
    </source>
</reference>
<dbReference type="Gene3D" id="3.50.50.60">
    <property type="entry name" value="FAD/NAD(P)-binding domain"/>
    <property type="match status" value="2"/>
</dbReference>
<dbReference type="Proteomes" id="UP000199150">
    <property type="component" value="Unassembled WGS sequence"/>
</dbReference>
<dbReference type="AlphaFoldDB" id="A0A1G4T4H7"/>
<accession>A0A1G4T4H7</accession>
<dbReference type="Pfam" id="PF07992">
    <property type="entry name" value="Pyr_redox_2"/>
    <property type="match status" value="1"/>
</dbReference>
<dbReference type="SUPFAM" id="SSF51735">
    <property type="entry name" value="NAD(P)-binding Rossmann-fold domains"/>
    <property type="match status" value="1"/>
</dbReference>
<dbReference type="RefSeq" id="WP_090650031.1">
    <property type="nucleotide sequence ID" value="NZ_CBCRYE010000005.1"/>
</dbReference>
<proteinExistence type="predicted"/>
<dbReference type="OrthoDB" id="9786503at2"/>
<dbReference type="InterPro" id="IPR036188">
    <property type="entry name" value="FAD/NAD-bd_sf"/>
</dbReference>
<evidence type="ECO:0000256" key="1">
    <source>
        <dbReference type="ARBA" id="ARBA00018719"/>
    </source>
</evidence>
<dbReference type="EMBL" id="FMTS01000006">
    <property type="protein sequence ID" value="SCW76077.1"/>
    <property type="molecule type" value="Genomic_DNA"/>
</dbReference>
<dbReference type="InterPro" id="IPR050097">
    <property type="entry name" value="Ferredoxin-NADP_redctase_2"/>
</dbReference>
<dbReference type="InterPro" id="IPR036291">
    <property type="entry name" value="NAD(P)-bd_dom_sf"/>
</dbReference>
<dbReference type="InterPro" id="IPR023753">
    <property type="entry name" value="FAD/NAD-binding_dom"/>
</dbReference>
<evidence type="ECO:0000256" key="3">
    <source>
        <dbReference type="ARBA" id="ARBA00023002"/>
    </source>
</evidence>
<keyword evidence="2" id="KW-0285">Flavoprotein</keyword>
<evidence type="ECO:0000259" key="4">
    <source>
        <dbReference type="Pfam" id="PF07992"/>
    </source>
</evidence>
<dbReference type="PRINTS" id="PR00469">
    <property type="entry name" value="PNDRDTASEII"/>
</dbReference>
<evidence type="ECO:0000256" key="2">
    <source>
        <dbReference type="ARBA" id="ARBA00022630"/>
    </source>
</evidence>
<evidence type="ECO:0000313" key="6">
    <source>
        <dbReference type="Proteomes" id="UP000199150"/>
    </source>
</evidence>
<organism evidence="5 6">
    <name type="scientific">Asticcacaulis taihuensis</name>
    <dbReference type="NCBI Taxonomy" id="260084"/>
    <lineage>
        <taxon>Bacteria</taxon>
        <taxon>Pseudomonadati</taxon>
        <taxon>Pseudomonadota</taxon>
        <taxon>Alphaproteobacteria</taxon>
        <taxon>Caulobacterales</taxon>
        <taxon>Caulobacteraceae</taxon>
        <taxon>Asticcacaulis</taxon>
    </lineage>
</organism>